<dbReference type="OrthoDB" id="6196723at2759"/>
<dbReference type="EMBL" id="UYJE01003988">
    <property type="protein sequence ID" value="VDI23974.1"/>
    <property type="molecule type" value="Genomic_DNA"/>
</dbReference>
<sequence>MVWPLDDQHNADEIARKSNSPSDANNYNLTFSGFHPDLRYAPIDLKSGYIDVIIHEVGTFSEFTFFIYMNPRSVVNRMIFDFKSSTESNGINEVIVRLADNTSACVKVYASISGKQYIDQKCTTFDPLPSNAWAGVWISYRSGKELKINLLGTDLEMVTSLADTDLIFPGTIRFGGCFSCDKQPWDGLLTCALFFDTYISTLNEDVSKFCNVIEDQMKSETTQTSPIIPNNVTSTPLSRADVPSDGYTRVFLDSAIDPIITADLFLKERNIIRCASQCSKSADCLSFSYFFLECKIYNSTHTGSIVDAIGTKVFHRKFP</sequence>
<feature type="compositionally biased region" description="Basic and acidic residues" evidence="1">
    <location>
        <begin position="1"/>
        <end position="16"/>
    </location>
</feature>
<accession>A0A8B6DUS0</accession>
<dbReference type="Proteomes" id="UP000596742">
    <property type="component" value="Unassembled WGS sequence"/>
</dbReference>
<keyword evidence="3" id="KW-1185">Reference proteome</keyword>
<comment type="caution">
    <text evidence="2">The sequence shown here is derived from an EMBL/GenBank/DDBJ whole genome shotgun (WGS) entry which is preliminary data.</text>
</comment>
<evidence type="ECO:0000313" key="2">
    <source>
        <dbReference type="EMBL" id="VDI23974.1"/>
    </source>
</evidence>
<gene>
    <name evidence="2" type="ORF">MGAL_10B029666</name>
</gene>
<protein>
    <submittedName>
        <fullName evidence="2">Uncharacterized protein</fullName>
    </submittedName>
</protein>
<reference evidence="2" key="1">
    <citation type="submission" date="2018-11" db="EMBL/GenBank/DDBJ databases">
        <authorList>
            <person name="Alioto T."/>
            <person name="Alioto T."/>
        </authorList>
    </citation>
    <scope>NUCLEOTIDE SEQUENCE</scope>
</reference>
<feature type="region of interest" description="Disordered" evidence="1">
    <location>
        <begin position="1"/>
        <end position="20"/>
    </location>
</feature>
<proteinExistence type="predicted"/>
<organism evidence="2 3">
    <name type="scientific">Mytilus galloprovincialis</name>
    <name type="common">Mediterranean mussel</name>
    <dbReference type="NCBI Taxonomy" id="29158"/>
    <lineage>
        <taxon>Eukaryota</taxon>
        <taxon>Metazoa</taxon>
        <taxon>Spiralia</taxon>
        <taxon>Lophotrochozoa</taxon>
        <taxon>Mollusca</taxon>
        <taxon>Bivalvia</taxon>
        <taxon>Autobranchia</taxon>
        <taxon>Pteriomorphia</taxon>
        <taxon>Mytilida</taxon>
        <taxon>Mytiloidea</taxon>
        <taxon>Mytilidae</taxon>
        <taxon>Mytilinae</taxon>
        <taxon>Mytilus</taxon>
    </lineage>
</organism>
<name>A0A8B6DUS0_MYTGA</name>
<evidence type="ECO:0000256" key="1">
    <source>
        <dbReference type="SAM" id="MobiDB-lite"/>
    </source>
</evidence>
<dbReference type="AlphaFoldDB" id="A0A8B6DUS0"/>
<evidence type="ECO:0000313" key="3">
    <source>
        <dbReference type="Proteomes" id="UP000596742"/>
    </source>
</evidence>